<name>A0A1R0GY59_9FUNG</name>
<dbReference type="Proteomes" id="UP000187455">
    <property type="component" value="Unassembled WGS sequence"/>
</dbReference>
<feature type="region of interest" description="Disordered" evidence="1">
    <location>
        <begin position="943"/>
        <end position="987"/>
    </location>
</feature>
<dbReference type="STRING" id="133383.A0A1R0GY59"/>
<keyword evidence="3" id="KW-1185">Reference proteome</keyword>
<comment type="caution">
    <text evidence="2">The sequence shown here is derived from an EMBL/GenBank/DDBJ whole genome shotgun (WGS) entry which is preliminary data.</text>
</comment>
<organism evidence="2 3">
    <name type="scientific">Smittium mucronatum</name>
    <dbReference type="NCBI Taxonomy" id="133383"/>
    <lineage>
        <taxon>Eukaryota</taxon>
        <taxon>Fungi</taxon>
        <taxon>Fungi incertae sedis</taxon>
        <taxon>Zoopagomycota</taxon>
        <taxon>Kickxellomycotina</taxon>
        <taxon>Harpellomycetes</taxon>
        <taxon>Harpellales</taxon>
        <taxon>Legeriomycetaceae</taxon>
        <taxon>Smittium</taxon>
    </lineage>
</organism>
<evidence type="ECO:0000313" key="3">
    <source>
        <dbReference type="Proteomes" id="UP000187455"/>
    </source>
</evidence>
<feature type="non-terminal residue" evidence="2">
    <location>
        <position position="1125"/>
    </location>
</feature>
<accession>A0A1R0GY59</accession>
<feature type="region of interest" description="Disordered" evidence="1">
    <location>
        <begin position="337"/>
        <end position="366"/>
    </location>
</feature>
<proteinExistence type="predicted"/>
<sequence>MNEEPDSINLVEKTPYPTSQIIVEVKNKGSFSSPAIESIKETIALAISKGSYEEQNFLSNSIESKYLFTSTKIEFQYVDPFNEEIFETGIISEYSTHINKKHENFNSTPVCGNVANLSKSVHTKELIIKTHFYKSTENSSDSIIQTNINSPNKDNYSSIVFETITKAVTKPDNKEILDQSSSFENLINTPEKTDQDHANSHNGEDYLNLTKTTPESALIMKTETPYQKTEFITISKAYFWLNFSTNIYISYEKYIFTIYDKTSNYIINTDTDYPIREPASSKPDIKTTKYITITNNAGSYLESTSTAIAETYSLFTIPSNKQELFGEDTTSLVNENYNESTSSSNTEMPQKNSSFNSNFENSPESTTSTITNKVYKMVVSSRLQETAKKYNSVNKINVTNYKSNSFLYEETSTKFDLSINYGYPSAVFSTTTKHRKSIFISNSIRKSSSFDGNIISTEYTVSTSTISSIKKSNPFVDIEPVIDTTSLGGRRHSTKESTCSVNDEPSRGVINPTGTKYTKEYSTISKENGTKTKPITSTGTNNSNREFQFSNDIETYPHSSLSTNIINSNYIFSSSTAFDTSTELFIISNKSYSLKEHSSYTEGTNMAGSSTSSDTVSLTKESQAYENVELVTESTNYAITKIYTQNPKTKNGIETNIEDAFSWNGGYLKKETKSSAILENISSSSAYINNSNPFKKSTSTFDYKSETKSTALTIKYNSKNESNYAKISTKTESTSSENNHWAEKTKSDVDDTHSVELSMSTDIDESNLWSDYSVIIEAATLTDTRNLNRESIISIVENGHTKSNTLSIGKKSTKEFTSSGRNGASIELLSSPSTINSIEDFIPSAVVESVKESVSKKNNIYSVEGSLSSKYETALEFTSTKSISNSNEKSDSSEYDETSSIIPTATDNSYYIDKSSEKEETTNQTVTPSYISISVEAPESFKKNRLKNESSSLTDKKSPNREAETIGGDEDSAESSAPNYPNNSNYDSYSSIEVESTIKFKSIADKNSLKYESVVTADVKTEILLDILTDKSYLMTEPASYVIVEETLKSDYSVKYDYSLLESKSSLQSINITETHLSTITGDTYKEHLSDPLFQNNKHLSANESTGIYLLNVFSTDATILTDFK</sequence>
<feature type="compositionally biased region" description="Polar residues" evidence="1">
    <location>
        <begin position="512"/>
        <end position="546"/>
    </location>
</feature>
<dbReference type="AlphaFoldDB" id="A0A1R0GY59"/>
<feature type="compositionally biased region" description="Basic and acidic residues" evidence="1">
    <location>
        <begin position="943"/>
        <end position="964"/>
    </location>
</feature>
<evidence type="ECO:0000256" key="1">
    <source>
        <dbReference type="SAM" id="MobiDB-lite"/>
    </source>
</evidence>
<feature type="region of interest" description="Disordered" evidence="1">
    <location>
        <begin position="879"/>
        <end position="902"/>
    </location>
</feature>
<reference evidence="2 3" key="1">
    <citation type="journal article" date="2016" name="Mol. Biol. Evol.">
        <title>Genome-Wide Survey of Gut Fungi (Harpellales) Reveals the First Horizontally Transferred Ubiquitin Gene from a Mosquito Host.</title>
        <authorList>
            <person name="Wang Y."/>
            <person name="White M.M."/>
            <person name="Kvist S."/>
            <person name="Moncalvo J.M."/>
        </authorList>
    </citation>
    <scope>NUCLEOTIDE SEQUENCE [LARGE SCALE GENOMIC DNA]</scope>
    <source>
        <strain evidence="2 3">ALG-7-W6</strain>
    </source>
</reference>
<feature type="compositionally biased region" description="Low complexity" evidence="1">
    <location>
        <begin position="974"/>
        <end position="987"/>
    </location>
</feature>
<feature type="region of interest" description="Disordered" evidence="1">
    <location>
        <begin position="486"/>
        <end position="546"/>
    </location>
</feature>
<evidence type="ECO:0000313" key="2">
    <source>
        <dbReference type="EMBL" id="OLY81775.1"/>
    </source>
</evidence>
<dbReference type="EMBL" id="LSSL01002169">
    <property type="protein sequence ID" value="OLY81775.1"/>
    <property type="molecule type" value="Genomic_DNA"/>
</dbReference>
<protein>
    <submittedName>
        <fullName evidence="2">Uncharacterized protein</fullName>
    </submittedName>
</protein>
<gene>
    <name evidence="2" type="ORF">AYI68_g4116</name>
</gene>